<feature type="domain" description="Putative amidase" evidence="1">
    <location>
        <begin position="185"/>
        <end position="354"/>
    </location>
</feature>
<dbReference type="PANTHER" id="PTHR40032:SF1">
    <property type="entry name" value="EXPORTED PROTEIN"/>
    <property type="match status" value="1"/>
</dbReference>
<dbReference type="AlphaFoldDB" id="A0A559JR78"/>
<dbReference type="Pfam" id="PF12671">
    <property type="entry name" value="Amidase_6"/>
    <property type="match status" value="1"/>
</dbReference>
<keyword evidence="3" id="KW-1185">Reference proteome</keyword>
<dbReference type="Gene3D" id="3.90.1720.10">
    <property type="entry name" value="endopeptidase domain like (from Nostoc punctiforme)"/>
    <property type="match status" value="1"/>
</dbReference>
<accession>A0A559JR78</accession>
<dbReference type="EMBL" id="VNJJ01000003">
    <property type="protein sequence ID" value="TVY02375.1"/>
    <property type="molecule type" value="Genomic_DNA"/>
</dbReference>
<evidence type="ECO:0000313" key="2">
    <source>
        <dbReference type="EMBL" id="TVY02375.1"/>
    </source>
</evidence>
<dbReference type="Proteomes" id="UP000316330">
    <property type="component" value="Unassembled WGS sequence"/>
</dbReference>
<proteinExistence type="predicted"/>
<comment type="caution">
    <text evidence="2">The sequence shown here is derived from an EMBL/GenBank/DDBJ whole genome shotgun (WGS) entry which is preliminary data.</text>
</comment>
<evidence type="ECO:0000259" key="1">
    <source>
        <dbReference type="Pfam" id="PF12671"/>
    </source>
</evidence>
<dbReference type="PANTHER" id="PTHR40032">
    <property type="entry name" value="EXPORTED PROTEIN-RELATED"/>
    <property type="match status" value="1"/>
</dbReference>
<gene>
    <name evidence="2" type="ORF">FPZ45_06645</name>
</gene>
<sequence length="361" mass="41254">MNGGGKAASTESQEISLFLNQVFQDRTQFLVHGKPDILDNYYNISEKSSRIARQHELNRHRYLSAWASKRNIKFTDSKSEVRIVRQKVTKNTANVVLVHREKLEYYYLNKILQPQTFGLGTRHIVTLVQTDNNKWHILREWYLDPLDENPQLIANHEHQFPEIGEEHSLRDEADHLTTGTSSKIKYDRIKAVQYANKYAGLAWGAGNNNRYNPKYRDYTGIGGDCTNFVSQVLGDPEEGGGLPMSGRWFASLAGGSAAWVRTDGLKNYLLYSGYARLVDSGVFDHIMKPKEGHPQGSIRDLQPGDLIAYELKKGDVDHFAVIVGFDDNGYPLVNCHTTDRFRVPFDLGWDKHTRYLLLHVR</sequence>
<evidence type="ECO:0000313" key="3">
    <source>
        <dbReference type="Proteomes" id="UP000316330"/>
    </source>
</evidence>
<organism evidence="2 3">
    <name type="scientific">Cohnella terricola</name>
    <dbReference type="NCBI Taxonomy" id="1289167"/>
    <lineage>
        <taxon>Bacteria</taxon>
        <taxon>Bacillati</taxon>
        <taxon>Bacillota</taxon>
        <taxon>Bacilli</taxon>
        <taxon>Bacillales</taxon>
        <taxon>Paenibacillaceae</taxon>
        <taxon>Cohnella</taxon>
    </lineage>
</organism>
<dbReference type="OrthoDB" id="2194542at2"/>
<protein>
    <submittedName>
        <fullName evidence="2">Amidase domain-containing protein</fullName>
    </submittedName>
</protein>
<reference evidence="2 3" key="1">
    <citation type="submission" date="2019-07" db="EMBL/GenBank/DDBJ databases">
        <authorList>
            <person name="Kim J."/>
        </authorList>
    </citation>
    <scope>NUCLEOTIDE SEQUENCE [LARGE SCALE GENOMIC DNA]</scope>
    <source>
        <strain evidence="2 3">G13</strain>
    </source>
</reference>
<name>A0A559JR78_9BACL</name>
<dbReference type="InterPro" id="IPR024301">
    <property type="entry name" value="Amidase_6"/>
</dbReference>